<feature type="compositionally biased region" description="Polar residues" evidence="9">
    <location>
        <begin position="236"/>
        <end position="261"/>
    </location>
</feature>
<dbReference type="Gene3D" id="6.10.250.2430">
    <property type="match status" value="1"/>
</dbReference>
<comment type="subunit">
    <text evidence="7">Heterotrimeric transcription factor composed of three components, NF-YA, NF-YB and NF-YC. NF-YB and NF-YC must interact and dimerize for NF-YA association and DNA binding.</text>
</comment>
<dbReference type="GO" id="GO:0016602">
    <property type="term" value="C:CCAAT-binding factor complex"/>
    <property type="evidence" value="ECO:0007669"/>
    <property type="project" value="InterPro"/>
</dbReference>
<evidence type="ECO:0000256" key="1">
    <source>
        <dbReference type="ARBA" id="ARBA00004123"/>
    </source>
</evidence>
<keyword evidence="5 8" id="KW-0804">Transcription</keyword>
<reference evidence="10" key="2">
    <citation type="submission" date="2023-06" db="EMBL/GenBank/DDBJ databases">
        <authorList>
            <person name="Ma L."/>
            <person name="Liu K.-W."/>
            <person name="Li Z."/>
            <person name="Hsiao Y.-Y."/>
            <person name="Qi Y."/>
            <person name="Fu T."/>
            <person name="Tang G."/>
            <person name="Zhang D."/>
            <person name="Sun W.-H."/>
            <person name="Liu D.-K."/>
            <person name="Li Y."/>
            <person name="Chen G.-Z."/>
            <person name="Liu X.-D."/>
            <person name="Liao X.-Y."/>
            <person name="Jiang Y.-T."/>
            <person name="Yu X."/>
            <person name="Hao Y."/>
            <person name="Huang J."/>
            <person name="Zhao X.-W."/>
            <person name="Ke S."/>
            <person name="Chen Y.-Y."/>
            <person name="Wu W.-L."/>
            <person name="Hsu J.-L."/>
            <person name="Lin Y.-F."/>
            <person name="Huang M.-D."/>
            <person name="Li C.-Y."/>
            <person name="Huang L."/>
            <person name="Wang Z.-W."/>
            <person name="Zhao X."/>
            <person name="Zhong W.-Y."/>
            <person name="Peng D.-H."/>
            <person name="Ahmad S."/>
            <person name="Lan S."/>
            <person name="Zhang J.-S."/>
            <person name="Tsai W.-C."/>
            <person name="Van De Peer Y."/>
            <person name="Liu Z.-J."/>
        </authorList>
    </citation>
    <scope>NUCLEOTIDE SEQUENCE</scope>
    <source>
        <strain evidence="10">SCP</strain>
        <tissue evidence="10">Leaves</tissue>
    </source>
</reference>
<accession>A0AAV9B1U5</accession>
<dbReference type="PROSITE" id="PS00686">
    <property type="entry name" value="NFYA_HAP2_1"/>
    <property type="match status" value="1"/>
</dbReference>
<proteinExistence type="inferred from homology"/>
<reference evidence="10" key="1">
    <citation type="journal article" date="2023" name="Nat. Commun.">
        <title>Diploid and tetraploid genomes of Acorus and the evolution of monocots.</title>
        <authorList>
            <person name="Ma L."/>
            <person name="Liu K.W."/>
            <person name="Li Z."/>
            <person name="Hsiao Y.Y."/>
            <person name="Qi Y."/>
            <person name="Fu T."/>
            <person name="Tang G.D."/>
            <person name="Zhang D."/>
            <person name="Sun W.H."/>
            <person name="Liu D.K."/>
            <person name="Li Y."/>
            <person name="Chen G.Z."/>
            <person name="Liu X.D."/>
            <person name="Liao X.Y."/>
            <person name="Jiang Y.T."/>
            <person name="Yu X."/>
            <person name="Hao Y."/>
            <person name="Huang J."/>
            <person name="Zhao X.W."/>
            <person name="Ke S."/>
            <person name="Chen Y.Y."/>
            <person name="Wu W.L."/>
            <person name="Hsu J.L."/>
            <person name="Lin Y.F."/>
            <person name="Huang M.D."/>
            <person name="Li C.Y."/>
            <person name="Huang L."/>
            <person name="Wang Z.W."/>
            <person name="Zhao X."/>
            <person name="Zhong W.Y."/>
            <person name="Peng D.H."/>
            <person name="Ahmad S."/>
            <person name="Lan S."/>
            <person name="Zhang J.S."/>
            <person name="Tsai W.C."/>
            <person name="Van de Peer Y."/>
            <person name="Liu Z.J."/>
        </authorList>
    </citation>
    <scope>NUCLEOTIDE SEQUENCE</scope>
    <source>
        <strain evidence="10">SCP</strain>
    </source>
</reference>
<dbReference type="InterPro" id="IPR018362">
    <property type="entry name" value="CCAAT-binding_factor_CS"/>
</dbReference>
<evidence type="ECO:0000256" key="5">
    <source>
        <dbReference type="ARBA" id="ARBA00023163"/>
    </source>
</evidence>
<dbReference type="Pfam" id="PF02045">
    <property type="entry name" value="CBFB_NFYA"/>
    <property type="match status" value="1"/>
</dbReference>
<keyword evidence="2 8" id="KW-0805">Transcription regulation</keyword>
<comment type="caution">
    <text evidence="10">The sequence shown here is derived from an EMBL/GenBank/DDBJ whole genome shotgun (WGS) entry which is preliminary data.</text>
</comment>
<keyword evidence="3 8" id="KW-0238">DNA-binding</keyword>
<name>A0AAV9B1U5_ACOGR</name>
<dbReference type="EMBL" id="JAUJYN010000005">
    <property type="protein sequence ID" value="KAK1270462.1"/>
    <property type="molecule type" value="Genomic_DNA"/>
</dbReference>
<evidence type="ECO:0000256" key="3">
    <source>
        <dbReference type="ARBA" id="ARBA00023125"/>
    </source>
</evidence>
<gene>
    <name evidence="10" type="ORF">QJS04_geneDACA012917</name>
</gene>
<keyword evidence="6 8" id="KW-0539">Nucleus</keyword>
<evidence type="ECO:0000256" key="2">
    <source>
        <dbReference type="ARBA" id="ARBA00023015"/>
    </source>
</evidence>
<comment type="similarity">
    <text evidence="8">Belongs to the NFYA/HAP2 subunit family.</text>
</comment>
<evidence type="ECO:0000256" key="7">
    <source>
        <dbReference type="ARBA" id="ARBA00025911"/>
    </source>
</evidence>
<dbReference type="SMART" id="SM00521">
    <property type="entry name" value="CBF"/>
    <property type="match status" value="1"/>
</dbReference>
<dbReference type="AlphaFoldDB" id="A0AAV9B1U5"/>
<evidence type="ECO:0000313" key="11">
    <source>
        <dbReference type="Proteomes" id="UP001179952"/>
    </source>
</evidence>
<evidence type="ECO:0000256" key="9">
    <source>
        <dbReference type="SAM" id="MobiDB-lite"/>
    </source>
</evidence>
<keyword evidence="11" id="KW-1185">Reference proteome</keyword>
<dbReference type="GO" id="GO:0003677">
    <property type="term" value="F:DNA binding"/>
    <property type="evidence" value="ECO:0007669"/>
    <property type="project" value="UniProtKB-KW"/>
</dbReference>
<dbReference type="Proteomes" id="UP001179952">
    <property type="component" value="Unassembled WGS sequence"/>
</dbReference>
<organism evidence="10 11">
    <name type="scientific">Acorus gramineus</name>
    <name type="common">Dwarf sweet flag</name>
    <dbReference type="NCBI Taxonomy" id="55184"/>
    <lineage>
        <taxon>Eukaryota</taxon>
        <taxon>Viridiplantae</taxon>
        <taxon>Streptophyta</taxon>
        <taxon>Embryophyta</taxon>
        <taxon>Tracheophyta</taxon>
        <taxon>Spermatophyta</taxon>
        <taxon>Magnoliopsida</taxon>
        <taxon>Liliopsida</taxon>
        <taxon>Acoraceae</taxon>
        <taxon>Acorus</taxon>
    </lineage>
</organism>
<protein>
    <recommendedName>
        <fullName evidence="8">Nuclear transcription factor Y subunit</fullName>
    </recommendedName>
</protein>
<sequence>MMQSTMIFKGHGGIAPNSIAQTTHGPFVPRWGMIGPQTLHDGAPGHHKSFSLDNSGGANTLLAAPLQIPEKEGQEIAKFSLFPDHMDSGKGQKALQHSKNIVMLSSVNEFQGHSDPGLGQSMVCANYPYGDQCYSLFGTYGPQMMHGRMLLPLNMTEDGPIYVNAKQYHGIIRRRQSRAKAEMANKLIKVRKPYLHESRHLHAMRRVRGCGGRFVNTKNEISTNKEKDGKPLHAAKSSSSEVMQSDSGNMNPASGGSSLSGSEVTSMYIHGDVDRHYPIIKNLPASVFLPTNGEHNSSIPVKWVTAVDSCCDLLKI</sequence>
<dbReference type="GO" id="GO:0003700">
    <property type="term" value="F:DNA-binding transcription factor activity"/>
    <property type="evidence" value="ECO:0007669"/>
    <property type="project" value="UniProtKB-UniRule"/>
</dbReference>
<evidence type="ECO:0000256" key="4">
    <source>
        <dbReference type="ARBA" id="ARBA00023159"/>
    </source>
</evidence>
<feature type="region of interest" description="Disordered" evidence="9">
    <location>
        <begin position="218"/>
        <end position="261"/>
    </location>
</feature>
<evidence type="ECO:0000313" key="10">
    <source>
        <dbReference type="EMBL" id="KAK1270462.1"/>
    </source>
</evidence>
<comment type="function">
    <text evidence="8">Component of the sequence-specific heterotrimeric transcription factor (NF-Y) which specifically recognizes a 5'-CCAAT-3' box motif found in the promoters of its target genes.</text>
</comment>
<evidence type="ECO:0000256" key="6">
    <source>
        <dbReference type="ARBA" id="ARBA00023242"/>
    </source>
</evidence>
<dbReference type="PROSITE" id="PS51152">
    <property type="entry name" value="NFYA_HAP2_2"/>
    <property type="match status" value="1"/>
</dbReference>
<keyword evidence="4" id="KW-0010">Activator</keyword>
<dbReference type="InterPro" id="IPR001289">
    <property type="entry name" value="NFYA"/>
</dbReference>
<dbReference type="PANTHER" id="PTHR12632">
    <property type="entry name" value="TRANSCRIPTION FACTOR NF-Y ALPHA-RELATED"/>
    <property type="match status" value="1"/>
</dbReference>
<comment type="subcellular location">
    <subcellularLocation>
        <location evidence="1 8">Nucleus</location>
    </subcellularLocation>
</comment>
<evidence type="ECO:0000256" key="8">
    <source>
        <dbReference type="RuleBase" id="RU367155"/>
    </source>
</evidence>
<dbReference type="PRINTS" id="PR00616">
    <property type="entry name" value="CCAATSUBUNTB"/>
</dbReference>